<proteinExistence type="predicted"/>
<gene>
    <name evidence="1" type="ORF">CLEI1391_LOCUS6580</name>
</gene>
<dbReference type="AlphaFoldDB" id="A0A7S0RE04"/>
<accession>A0A7S0RE04</accession>
<name>A0A7S0RE04_9CHLO</name>
<sequence length="544" mass="59332">MASEAGPSSTSQTLPTGIREEGLRARLFKTYRTATVACILAMVQDKGAVLVKAPPQSGKTSLLQLLKEAAASSKGFRSATFTSMADVDSSESGPVLRRVLGEVKYKEIWSPVKGGDHAREGMDLLLIDEAQLLYKLDTDPLWGRIKLLLQGNHPHLRVIIAALYGDKPSGLPAGSASPTCTPVDFNDSVITLRPPQSSQNHDEQPSLSLTLDEYEELLSSFNAVAGSGGLHDPQLRAYLFEVTAGQVGLITAVLDMVLNKVRKSTQATGLVDTVTRHVLTSWGMYASLASVRSILATGTLHQYIDVFEPLLRGERVPEGFVATARRLARNGWLLEAPDSGFAFISPLHQHYYLAQVSYSQASCVEDCSHDFDRFIVQCVQRMSAGQLLKSLSRGVGAKSRIYERHLQMEWYKSAISYLPSGTRVAPDVGAVFGSSGRVDFWVSFSEDEVERGWAVELLCSGAAAAEHAARFTAPGGSYASLPHNKWAVVDFYPPSISNIHRPAPVHVDCSDPHGAFFYIHFHDDFSAADVWKGTQLLKANVKLR</sequence>
<dbReference type="InterPro" id="IPR027417">
    <property type="entry name" value="P-loop_NTPase"/>
</dbReference>
<protein>
    <submittedName>
        <fullName evidence="1">Uncharacterized protein</fullName>
    </submittedName>
</protein>
<dbReference type="SUPFAM" id="SSF52540">
    <property type="entry name" value="P-loop containing nucleoside triphosphate hydrolases"/>
    <property type="match status" value="1"/>
</dbReference>
<organism evidence="1">
    <name type="scientific">Chlamydomonas leiostraca</name>
    <dbReference type="NCBI Taxonomy" id="1034604"/>
    <lineage>
        <taxon>Eukaryota</taxon>
        <taxon>Viridiplantae</taxon>
        <taxon>Chlorophyta</taxon>
        <taxon>core chlorophytes</taxon>
        <taxon>Chlorophyceae</taxon>
        <taxon>CS clade</taxon>
        <taxon>Chlamydomonadales</taxon>
        <taxon>Chlamydomonadaceae</taxon>
        <taxon>Chlamydomonas</taxon>
    </lineage>
</organism>
<reference evidence="1" key="1">
    <citation type="submission" date="2021-01" db="EMBL/GenBank/DDBJ databases">
        <authorList>
            <person name="Corre E."/>
            <person name="Pelletier E."/>
            <person name="Niang G."/>
            <person name="Scheremetjew M."/>
            <person name="Finn R."/>
            <person name="Kale V."/>
            <person name="Holt S."/>
            <person name="Cochrane G."/>
            <person name="Meng A."/>
            <person name="Brown T."/>
            <person name="Cohen L."/>
        </authorList>
    </citation>
    <scope>NUCLEOTIDE SEQUENCE</scope>
    <source>
        <strain evidence="1">SAG 11-49</strain>
    </source>
</reference>
<dbReference type="EMBL" id="HBFB01011619">
    <property type="protein sequence ID" value="CAD8674853.1"/>
    <property type="molecule type" value="Transcribed_RNA"/>
</dbReference>
<evidence type="ECO:0000313" key="1">
    <source>
        <dbReference type="EMBL" id="CAD8674853.1"/>
    </source>
</evidence>